<dbReference type="InterPro" id="IPR027417">
    <property type="entry name" value="P-loop_NTPase"/>
</dbReference>
<keyword evidence="4" id="KW-0804">Transcription</keyword>
<evidence type="ECO:0000313" key="7">
    <source>
        <dbReference type="EMBL" id="GES07068.1"/>
    </source>
</evidence>
<accession>A0A5M3WLA4</accession>
<dbReference type="Pfam" id="PF00486">
    <property type="entry name" value="Trans_reg_C"/>
    <property type="match status" value="1"/>
</dbReference>
<gene>
    <name evidence="7" type="ORF">Amac_006630</name>
</gene>
<evidence type="ECO:0000256" key="2">
    <source>
        <dbReference type="ARBA" id="ARBA00023015"/>
    </source>
</evidence>
<keyword evidence="8" id="KW-1185">Reference proteome</keyword>
<comment type="similarity">
    <text evidence="1">Belongs to the AfsR/DnrI/RedD regulatory family.</text>
</comment>
<proteinExistence type="inferred from homology"/>
<evidence type="ECO:0000256" key="1">
    <source>
        <dbReference type="ARBA" id="ARBA00005820"/>
    </source>
</evidence>
<evidence type="ECO:0000313" key="8">
    <source>
        <dbReference type="Proteomes" id="UP000331127"/>
    </source>
</evidence>
<evidence type="ECO:0000259" key="6">
    <source>
        <dbReference type="PROSITE" id="PS51755"/>
    </source>
</evidence>
<keyword evidence="2" id="KW-0805">Transcription regulation</keyword>
<dbReference type="SMART" id="SM00862">
    <property type="entry name" value="Trans_reg_C"/>
    <property type="match status" value="1"/>
</dbReference>
<reference evidence="7 8" key="1">
    <citation type="submission" date="2019-10" db="EMBL/GenBank/DDBJ databases">
        <title>Whole genome shotgun sequence of Acrocarpospora macrocephala NBRC 16266.</title>
        <authorList>
            <person name="Ichikawa N."/>
            <person name="Kimura A."/>
            <person name="Kitahashi Y."/>
            <person name="Komaki H."/>
            <person name="Oguchi A."/>
        </authorList>
    </citation>
    <scope>NUCLEOTIDE SEQUENCE [LARGE SCALE GENOMIC DNA]</scope>
    <source>
        <strain evidence="7 8">NBRC 16266</strain>
    </source>
</reference>
<dbReference type="InterPro" id="IPR051677">
    <property type="entry name" value="AfsR-DnrI-RedD_regulator"/>
</dbReference>
<dbReference type="SUPFAM" id="SSF52540">
    <property type="entry name" value="P-loop containing nucleoside triphosphate hydrolases"/>
    <property type="match status" value="1"/>
</dbReference>
<dbReference type="FunFam" id="1.25.40.10:FF:000222">
    <property type="entry name" value="SARP family transcriptional regulator"/>
    <property type="match status" value="1"/>
</dbReference>
<protein>
    <recommendedName>
        <fullName evidence="6">OmpR/PhoB-type domain-containing protein</fullName>
    </recommendedName>
</protein>
<dbReference type="SMART" id="SM01043">
    <property type="entry name" value="BTAD"/>
    <property type="match status" value="1"/>
</dbReference>
<sequence length="615" mass="65772">MRLGILGPLALTVGGEAVQLRSVKQRILLSTLAAHAGRSVSVQRLMESLWESPPVSAAENLRTYLCQVRRALGDLDRVAREPGGFRLVVRPGEMDAETFEDLAREGDRALADGRPARASEVYGKGLALWRGPAFGDLAELPLVRRSVLRLTEARLRVVEQRITADLDLGRHTSLIAELTALVADHPLRERLRAHLMLALHRSGRQADALGVYREGRQILVRELGLEPGPELRELHEAILRADAALGRQPATVRLSRPERPSQLPADIAAFAGRRQELAELDLLTRDLRVPVLVGLTGLAGVGKTALALRWAHSAGHRFPDGKLFADLRGYGQRPLSPGQALDRFLRALGVRRVPGDPDERAGLLRSVLSGRRVLIVLDNAREAAQVRPLLPGSPGSAVLVTGRNRLDGLAAGDGAHLVRLTGLNARDSLALLAAHGGPDADAPTLERLAALCAGLPLALRTTAARLSADVHLSARELADRLAVDGRRLDELSHGDVRVRTGFAVTYATLTAPAAALFRGLGLLEAPDFPAGLGAALLGVDAESATTLLRELVGAHLLEVAGKDDTGTTRYRFHDLVRLYARERAVADAPRDVVRLSQVVAPGGGPGATTPAPKDA</sequence>
<dbReference type="AlphaFoldDB" id="A0A5M3WLA4"/>
<evidence type="ECO:0000256" key="5">
    <source>
        <dbReference type="PROSITE-ProRule" id="PRU01091"/>
    </source>
</evidence>
<dbReference type="InterPro" id="IPR011990">
    <property type="entry name" value="TPR-like_helical_dom_sf"/>
</dbReference>
<dbReference type="OrthoDB" id="5521887at2"/>
<evidence type="ECO:0000256" key="4">
    <source>
        <dbReference type="ARBA" id="ARBA00023163"/>
    </source>
</evidence>
<dbReference type="InterPro" id="IPR005158">
    <property type="entry name" value="BTAD"/>
</dbReference>
<comment type="caution">
    <text evidence="7">The sequence shown here is derived from an EMBL/GenBank/DDBJ whole genome shotgun (WGS) entry which is preliminary data.</text>
</comment>
<dbReference type="GO" id="GO:0006355">
    <property type="term" value="P:regulation of DNA-templated transcription"/>
    <property type="evidence" value="ECO:0007669"/>
    <property type="project" value="InterPro"/>
</dbReference>
<dbReference type="Gene3D" id="1.25.40.10">
    <property type="entry name" value="Tetratricopeptide repeat domain"/>
    <property type="match status" value="1"/>
</dbReference>
<dbReference type="PANTHER" id="PTHR35807:SF1">
    <property type="entry name" value="TRANSCRIPTIONAL REGULATOR REDD"/>
    <property type="match status" value="1"/>
</dbReference>
<dbReference type="GO" id="GO:0003677">
    <property type="term" value="F:DNA binding"/>
    <property type="evidence" value="ECO:0007669"/>
    <property type="project" value="UniProtKB-UniRule"/>
</dbReference>
<dbReference type="SUPFAM" id="SSF46894">
    <property type="entry name" value="C-terminal effector domain of the bipartite response regulators"/>
    <property type="match status" value="1"/>
</dbReference>
<dbReference type="PRINTS" id="PR00364">
    <property type="entry name" value="DISEASERSIST"/>
</dbReference>
<feature type="DNA-binding region" description="OmpR/PhoB-type" evidence="5">
    <location>
        <begin position="1"/>
        <end position="97"/>
    </location>
</feature>
<evidence type="ECO:0000256" key="3">
    <source>
        <dbReference type="ARBA" id="ARBA00023125"/>
    </source>
</evidence>
<name>A0A5M3WLA4_9ACTN</name>
<feature type="domain" description="OmpR/PhoB-type" evidence="6">
    <location>
        <begin position="1"/>
        <end position="97"/>
    </location>
</feature>
<dbReference type="Gene3D" id="3.40.50.300">
    <property type="entry name" value="P-loop containing nucleotide triphosphate hydrolases"/>
    <property type="match status" value="1"/>
</dbReference>
<dbReference type="PANTHER" id="PTHR35807">
    <property type="entry name" value="TRANSCRIPTIONAL REGULATOR REDD-RELATED"/>
    <property type="match status" value="1"/>
</dbReference>
<dbReference type="GO" id="GO:0000160">
    <property type="term" value="P:phosphorelay signal transduction system"/>
    <property type="evidence" value="ECO:0007669"/>
    <property type="project" value="InterPro"/>
</dbReference>
<dbReference type="InterPro" id="IPR036388">
    <property type="entry name" value="WH-like_DNA-bd_sf"/>
</dbReference>
<dbReference type="PROSITE" id="PS51755">
    <property type="entry name" value="OMPR_PHOB"/>
    <property type="match status" value="1"/>
</dbReference>
<dbReference type="InterPro" id="IPR016032">
    <property type="entry name" value="Sig_transdc_resp-reg_C-effctor"/>
</dbReference>
<dbReference type="InterPro" id="IPR001867">
    <property type="entry name" value="OmpR/PhoB-type_DNA-bd"/>
</dbReference>
<dbReference type="SUPFAM" id="SSF48452">
    <property type="entry name" value="TPR-like"/>
    <property type="match status" value="1"/>
</dbReference>
<organism evidence="7 8">
    <name type="scientific">Acrocarpospora macrocephala</name>
    <dbReference type="NCBI Taxonomy" id="150177"/>
    <lineage>
        <taxon>Bacteria</taxon>
        <taxon>Bacillati</taxon>
        <taxon>Actinomycetota</taxon>
        <taxon>Actinomycetes</taxon>
        <taxon>Streptosporangiales</taxon>
        <taxon>Streptosporangiaceae</taxon>
        <taxon>Acrocarpospora</taxon>
    </lineage>
</organism>
<dbReference type="Proteomes" id="UP000331127">
    <property type="component" value="Unassembled WGS sequence"/>
</dbReference>
<dbReference type="CDD" id="cd15831">
    <property type="entry name" value="BTAD"/>
    <property type="match status" value="1"/>
</dbReference>
<keyword evidence="3 5" id="KW-0238">DNA-binding</keyword>
<dbReference type="Gene3D" id="1.10.10.10">
    <property type="entry name" value="Winged helix-like DNA-binding domain superfamily/Winged helix DNA-binding domain"/>
    <property type="match status" value="1"/>
</dbReference>
<dbReference type="EMBL" id="BLAE01000005">
    <property type="protein sequence ID" value="GES07068.1"/>
    <property type="molecule type" value="Genomic_DNA"/>
</dbReference>
<dbReference type="GO" id="GO:0043531">
    <property type="term" value="F:ADP binding"/>
    <property type="evidence" value="ECO:0007669"/>
    <property type="project" value="InterPro"/>
</dbReference>
<dbReference type="Pfam" id="PF03704">
    <property type="entry name" value="BTAD"/>
    <property type="match status" value="1"/>
</dbReference>